<dbReference type="EMBL" id="JBJKFK010000846">
    <property type="protein sequence ID" value="KAL3315018.1"/>
    <property type="molecule type" value="Genomic_DNA"/>
</dbReference>
<gene>
    <name evidence="1" type="primary">TCF7_3</name>
    <name evidence="1" type="ORF">Ciccas_006351</name>
</gene>
<dbReference type="InterPro" id="IPR027397">
    <property type="entry name" value="Catenin-bd_sf"/>
</dbReference>
<reference evidence="1 2" key="1">
    <citation type="submission" date="2024-11" db="EMBL/GenBank/DDBJ databases">
        <title>Adaptive evolution of stress response genes in parasites aligns with host niche diversity.</title>
        <authorList>
            <person name="Hahn C."/>
            <person name="Resl P."/>
        </authorList>
    </citation>
    <scope>NUCLEOTIDE SEQUENCE [LARGE SCALE GENOMIC DNA]</scope>
    <source>
        <strain evidence="1">EGGRZ-B1_66</strain>
        <tissue evidence="1">Body</tissue>
    </source>
</reference>
<dbReference type="Proteomes" id="UP001626550">
    <property type="component" value="Unassembled WGS sequence"/>
</dbReference>
<dbReference type="AlphaFoldDB" id="A0ABD2Q6E3"/>
<accession>A0ABD2Q6E3</accession>
<organism evidence="1 2">
    <name type="scientific">Cichlidogyrus casuarinus</name>
    <dbReference type="NCBI Taxonomy" id="1844966"/>
    <lineage>
        <taxon>Eukaryota</taxon>
        <taxon>Metazoa</taxon>
        <taxon>Spiralia</taxon>
        <taxon>Lophotrochozoa</taxon>
        <taxon>Platyhelminthes</taxon>
        <taxon>Monogenea</taxon>
        <taxon>Monopisthocotylea</taxon>
        <taxon>Dactylogyridea</taxon>
        <taxon>Ancyrocephalidae</taxon>
        <taxon>Cichlidogyrus</taxon>
    </lineage>
</organism>
<dbReference type="Gene3D" id="4.10.900.10">
    <property type="entry name" value="TCF3-CBD (Catenin binding domain)"/>
    <property type="match status" value="1"/>
</dbReference>
<evidence type="ECO:0000313" key="2">
    <source>
        <dbReference type="Proteomes" id="UP001626550"/>
    </source>
</evidence>
<protein>
    <submittedName>
        <fullName evidence="1">T-cell specific, HMG-box</fullName>
    </submittedName>
</protein>
<sequence length="69" mass="7848">MPHLNAASDETVCNDEVKVYKDEGEEEEQQKSSENLKEDKLGLVIEGEGQSRIKFDLNEKNVNSRELPL</sequence>
<evidence type="ECO:0000313" key="1">
    <source>
        <dbReference type="EMBL" id="KAL3315018.1"/>
    </source>
</evidence>
<comment type="caution">
    <text evidence="1">The sequence shown here is derived from an EMBL/GenBank/DDBJ whole genome shotgun (WGS) entry which is preliminary data.</text>
</comment>
<keyword evidence="2" id="KW-1185">Reference proteome</keyword>
<name>A0ABD2Q6E3_9PLAT</name>
<proteinExistence type="predicted"/>